<dbReference type="OrthoDB" id="994207at2759"/>
<feature type="transmembrane region" description="Helical" evidence="1">
    <location>
        <begin position="16"/>
        <end position="36"/>
    </location>
</feature>
<evidence type="ECO:0008006" key="4">
    <source>
        <dbReference type="Google" id="ProtNLM"/>
    </source>
</evidence>
<sequence>MEVQQWWRLRFSFRSATMVVCCLNIITAIFLLHAFLTSAYTRNRFSNANANPGYKAHVHRPPYLVVNLMETTAQLSYIKESEEIRLAMLPVELIKRVREIEQEVYTEPETTQKKDTKQTAAVDLSKRLQDFRSLNDAGSLKALEEWRKRKMERARQRELEKNGTTSSQA</sequence>
<organism evidence="2 3">
    <name type="scientific">Mucuna pruriens</name>
    <name type="common">Velvet bean</name>
    <name type="synonym">Dolichos pruriens</name>
    <dbReference type="NCBI Taxonomy" id="157652"/>
    <lineage>
        <taxon>Eukaryota</taxon>
        <taxon>Viridiplantae</taxon>
        <taxon>Streptophyta</taxon>
        <taxon>Embryophyta</taxon>
        <taxon>Tracheophyta</taxon>
        <taxon>Spermatophyta</taxon>
        <taxon>Magnoliopsida</taxon>
        <taxon>eudicotyledons</taxon>
        <taxon>Gunneridae</taxon>
        <taxon>Pentapetalae</taxon>
        <taxon>rosids</taxon>
        <taxon>fabids</taxon>
        <taxon>Fabales</taxon>
        <taxon>Fabaceae</taxon>
        <taxon>Papilionoideae</taxon>
        <taxon>50 kb inversion clade</taxon>
        <taxon>NPAAA clade</taxon>
        <taxon>indigoferoid/millettioid clade</taxon>
        <taxon>Phaseoleae</taxon>
        <taxon>Mucuna</taxon>
    </lineage>
</organism>
<dbReference type="STRING" id="157652.A0A371FRQ1"/>
<keyword evidence="1" id="KW-0472">Membrane</keyword>
<keyword evidence="1" id="KW-0812">Transmembrane</keyword>
<dbReference type="AlphaFoldDB" id="A0A371FRQ1"/>
<evidence type="ECO:0000313" key="2">
    <source>
        <dbReference type="EMBL" id="RDX80951.1"/>
    </source>
</evidence>
<protein>
    <recommendedName>
        <fullName evidence="4">Transmembrane protein</fullName>
    </recommendedName>
</protein>
<keyword evidence="1" id="KW-1133">Transmembrane helix</keyword>
<name>A0A371FRQ1_MUCPR</name>
<proteinExistence type="predicted"/>
<comment type="caution">
    <text evidence="2">The sequence shown here is derived from an EMBL/GenBank/DDBJ whole genome shotgun (WGS) entry which is preliminary data.</text>
</comment>
<dbReference type="Proteomes" id="UP000257109">
    <property type="component" value="Unassembled WGS sequence"/>
</dbReference>
<evidence type="ECO:0000256" key="1">
    <source>
        <dbReference type="SAM" id="Phobius"/>
    </source>
</evidence>
<dbReference type="EMBL" id="QJKJ01008059">
    <property type="protein sequence ID" value="RDX80951.1"/>
    <property type="molecule type" value="Genomic_DNA"/>
</dbReference>
<dbReference type="PANTHER" id="PTHR33344">
    <property type="entry name" value="OS02G0761600 PROTEIN"/>
    <property type="match status" value="1"/>
</dbReference>
<keyword evidence="3" id="KW-1185">Reference proteome</keyword>
<feature type="non-terminal residue" evidence="2">
    <location>
        <position position="1"/>
    </location>
</feature>
<gene>
    <name evidence="2" type="ORF">CR513_38426</name>
</gene>
<dbReference type="PANTHER" id="PTHR33344:SF7">
    <property type="entry name" value="TRANSMEMBRANE PROTEIN"/>
    <property type="match status" value="1"/>
</dbReference>
<evidence type="ECO:0000313" key="3">
    <source>
        <dbReference type="Proteomes" id="UP000257109"/>
    </source>
</evidence>
<reference evidence="2" key="1">
    <citation type="submission" date="2018-05" db="EMBL/GenBank/DDBJ databases">
        <title>Draft genome of Mucuna pruriens seed.</title>
        <authorList>
            <person name="Nnadi N.E."/>
            <person name="Vos R."/>
            <person name="Hasami M.H."/>
            <person name="Devisetty U.K."/>
            <person name="Aguiy J.C."/>
        </authorList>
    </citation>
    <scope>NUCLEOTIDE SEQUENCE [LARGE SCALE GENOMIC DNA]</scope>
    <source>
        <strain evidence="2">JCA_2017</strain>
    </source>
</reference>
<accession>A0A371FRQ1</accession>